<keyword evidence="3" id="KW-0735">Signal-anchor</keyword>
<dbReference type="AlphaFoldDB" id="A0A6P7WWU4"/>
<protein>
    <submittedName>
        <fullName evidence="9">Killer cell lectin-like receptor subfamily B member 1</fullName>
    </submittedName>
</protein>
<dbReference type="PANTHER" id="PTHR46784">
    <property type="entry name" value="KILLER CELL LECTIN-LIKE RECEPTOR SUBFAMILY B MEMBER 1"/>
    <property type="match status" value="1"/>
</dbReference>
<dbReference type="GeneID" id="115461762"/>
<dbReference type="CDD" id="cd03593">
    <property type="entry name" value="CLECT_NK_receptors_like"/>
    <property type="match status" value="1"/>
</dbReference>
<dbReference type="InterPro" id="IPR001304">
    <property type="entry name" value="C-type_lectin-like"/>
</dbReference>
<keyword evidence="2" id="KW-0430">Lectin</keyword>
<keyword evidence="8" id="KW-1185">Reference proteome</keyword>
<dbReference type="InterPro" id="IPR033992">
    <property type="entry name" value="NKR-like_CTLD"/>
</dbReference>
<feature type="domain" description="C-type lectin" evidence="7">
    <location>
        <begin position="92"/>
        <end position="202"/>
    </location>
</feature>
<dbReference type="SUPFAM" id="SSF56436">
    <property type="entry name" value="C-type lectin-like"/>
    <property type="match status" value="1"/>
</dbReference>
<dbReference type="PROSITE" id="PS50041">
    <property type="entry name" value="C_TYPE_LECTIN_2"/>
    <property type="match status" value="1"/>
</dbReference>
<comment type="subcellular location">
    <subcellularLocation>
        <location evidence="1">Membrane</location>
        <topology evidence="1">Single-pass type II membrane protein</topology>
    </subcellularLocation>
</comment>
<evidence type="ECO:0000256" key="5">
    <source>
        <dbReference type="ARBA" id="ARBA00023157"/>
    </source>
</evidence>
<dbReference type="PANTHER" id="PTHR46784:SF1">
    <property type="entry name" value="KILLER CELL LECTIN-LIKE RECEPTOR SUBFAMILY B MEMBER 1"/>
    <property type="match status" value="1"/>
</dbReference>
<dbReference type="InterPro" id="IPR016186">
    <property type="entry name" value="C-type_lectin-like/link_sf"/>
</dbReference>
<keyword evidence="5" id="KW-1015">Disulfide bond</keyword>
<evidence type="ECO:0000256" key="4">
    <source>
        <dbReference type="ARBA" id="ARBA00022989"/>
    </source>
</evidence>
<dbReference type="InterPro" id="IPR051527">
    <property type="entry name" value="KLR_subfamily_B"/>
</dbReference>
<evidence type="ECO:0000256" key="1">
    <source>
        <dbReference type="ARBA" id="ARBA00004606"/>
    </source>
</evidence>
<dbReference type="KEGG" id="muo:115461762"/>
<dbReference type="GO" id="GO:0042269">
    <property type="term" value="P:regulation of natural killer cell mediated cytotoxicity"/>
    <property type="evidence" value="ECO:0007669"/>
    <property type="project" value="TreeGrafter"/>
</dbReference>
<dbReference type="OrthoDB" id="6337382at2759"/>
<gene>
    <name evidence="9" type="primary">LOC115461762</name>
</gene>
<evidence type="ECO:0000256" key="2">
    <source>
        <dbReference type="ARBA" id="ARBA00022734"/>
    </source>
</evidence>
<dbReference type="SMART" id="SM00034">
    <property type="entry name" value="CLECT"/>
    <property type="match status" value="1"/>
</dbReference>
<dbReference type="GO" id="GO:0038023">
    <property type="term" value="F:signaling receptor activity"/>
    <property type="evidence" value="ECO:0007669"/>
    <property type="project" value="TreeGrafter"/>
</dbReference>
<reference evidence="9" key="1">
    <citation type="submission" date="2025-08" db="UniProtKB">
        <authorList>
            <consortium name="RefSeq"/>
        </authorList>
    </citation>
    <scope>IDENTIFICATION</scope>
</reference>
<dbReference type="GO" id="GO:0005886">
    <property type="term" value="C:plasma membrane"/>
    <property type="evidence" value="ECO:0007669"/>
    <property type="project" value="TreeGrafter"/>
</dbReference>
<accession>A0A6P7WWU4</accession>
<evidence type="ECO:0000256" key="3">
    <source>
        <dbReference type="ARBA" id="ARBA00022968"/>
    </source>
</evidence>
<proteinExistence type="predicted"/>
<name>A0A6P7WWU4_9AMPH</name>
<dbReference type="GO" id="GO:0009986">
    <property type="term" value="C:cell surface"/>
    <property type="evidence" value="ECO:0007669"/>
    <property type="project" value="TreeGrafter"/>
</dbReference>
<evidence type="ECO:0000259" key="7">
    <source>
        <dbReference type="PROSITE" id="PS50041"/>
    </source>
</evidence>
<dbReference type="Gene3D" id="3.10.100.10">
    <property type="entry name" value="Mannose-Binding Protein A, subunit A"/>
    <property type="match status" value="1"/>
</dbReference>
<evidence type="ECO:0000313" key="9">
    <source>
        <dbReference type="RefSeq" id="XP_030047667.1"/>
    </source>
</evidence>
<keyword evidence="6" id="KW-0472">Membrane</keyword>
<organism evidence="8 9">
    <name type="scientific">Microcaecilia unicolor</name>
    <dbReference type="NCBI Taxonomy" id="1415580"/>
    <lineage>
        <taxon>Eukaryota</taxon>
        <taxon>Metazoa</taxon>
        <taxon>Chordata</taxon>
        <taxon>Craniata</taxon>
        <taxon>Vertebrata</taxon>
        <taxon>Euteleostomi</taxon>
        <taxon>Amphibia</taxon>
        <taxon>Gymnophiona</taxon>
        <taxon>Siphonopidae</taxon>
        <taxon>Microcaecilia</taxon>
    </lineage>
</organism>
<dbReference type="InParanoid" id="A0A6P7WWU4"/>
<dbReference type="GO" id="GO:0030246">
    <property type="term" value="F:carbohydrate binding"/>
    <property type="evidence" value="ECO:0007669"/>
    <property type="project" value="UniProtKB-KW"/>
</dbReference>
<feature type="transmembrane region" description="Helical" evidence="6">
    <location>
        <begin position="21"/>
        <end position="49"/>
    </location>
</feature>
<sequence length="206" mass="24248">MNPESAMTTTRQKALLQRCQSYHWFFILLFLLILCLLFLVKSVTLGYLYHKCLNEASNQTGLNLPDKLEKLQPGEINRGQEFEFCPEEWRPWKGKCYFVSEEKKGWSSSMVDCVFRGSHLAVVKNSTDLVQRFIGLFSYFKGFISTKDRYWIGLNYVNNTWMWQDGTKSRSPEVRYNSTCAVLSGERLFDWNCDYRNHWICEKPAV</sequence>
<keyword evidence="6" id="KW-0812">Transmembrane</keyword>
<dbReference type="Pfam" id="PF00059">
    <property type="entry name" value="Lectin_C"/>
    <property type="match status" value="1"/>
</dbReference>
<keyword evidence="4 6" id="KW-1133">Transmembrane helix</keyword>
<dbReference type="RefSeq" id="XP_030047667.1">
    <property type="nucleotide sequence ID" value="XM_030191807.1"/>
</dbReference>
<dbReference type="Proteomes" id="UP000515156">
    <property type="component" value="Chromosome 2"/>
</dbReference>
<dbReference type="InterPro" id="IPR016187">
    <property type="entry name" value="CTDL_fold"/>
</dbReference>
<evidence type="ECO:0000313" key="8">
    <source>
        <dbReference type="Proteomes" id="UP000515156"/>
    </source>
</evidence>
<evidence type="ECO:0000256" key="6">
    <source>
        <dbReference type="SAM" id="Phobius"/>
    </source>
</evidence>